<gene>
    <name evidence="2" type="ORF">BofuT4_uP152640.1</name>
</gene>
<reference evidence="3" key="1">
    <citation type="journal article" date="2011" name="PLoS Genet.">
        <title>Genomic analysis of the necrotrophic fungal pathogens Sclerotinia sclerotiorum and Botrytis cinerea.</title>
        <authorList>
            <person name="Amselem J."/>
            <person name="Cuomo C.A."/>
            <person name="van Kan J.A."/>
            <person name="Viaud M."/>
            <person name="Benito E.P."/>
            <person name="Couloux A."/>
            <person name="Coutinho P.M."/>
            <person name="de Vries R.P."/>
            <person name="Dyer P.S."/>
            <person name="Fillinger S."/>
            <person name="Fournier E."/>
            <person name="Gout L."/>
            <person name="Hahn M."/>
            <person name="Kohn L."/>
            <person name="Lapalu N."/>
            <person name="Plummer K.M."/>
            <person name="Pradier J.M."/>
            <person name="Quevillon E."/>
            <person name="Sharon A."/>
            <person name="Simon A."/>
            <person name="ten Have A."/>
            <person name="Tudzynski B."/>
            <person name="Tudzynski P."/>
            <person name="Wincker P."/>
            <person name="Andrew M."/>
            <person name="Anthouard V."/>
            <person name="Beever R.E."/>
            <person name="Beffa R."/>
            <person name="Benoit I."/>
            <person name="Bouzid O."/>
            <person name="Brault B."/>
            <person name="Chen Z."/>
            <person name="Choquer M."/>
            <person name="Collemare J."/>
            <person name="Cotton P."/>
            <person name="Danchin E.G."/>
            <person name="Da Silva C."/>
            <person name="Gautier A."/>
            <person name="Giraud C."/>
            <person name="Giraud T."/>
            <person name="Gonzalez C."/>
            <person name="Grossetete S."/>
            <person name="Guldener U."/>
            <person name="Henrissat B."/>
            <person name="Howlett B.J."/>
            <person name="Kodira C."/>
            <person name="Kretschmer M."/>
            <person name="Lappartient A."/>
            <person name="Leroch M."/>
            <person name="Levis C."/>
            <person name="Mauceli E."/>
            <person name="Neuveglise C."/>
            <person name="Oeser B."/>
            <person name="Pearson M."/>
            <person name="Poulain J."/>
            <person name="Poussereau N."/>
            <person name="Quesneville H."/>
            <person name="Rascle C."/>
            <person name="Schumacher J."/>
            <person name="Segurens B."/>
            <person name="Sexton A."/>
            <person name="Silva E."/>
            <person name="Sirven C."/>
            <person name="Soanes D.M."/>
            <person name="Talbot N.J."/>
            <person name="Templeton M."/>
            <person name="Yandava C."/>
            <person name="Yarden O."/>
            <person name="Zeng Q."/>
            <person name="Rollins J.A."/>
            <person name="Lebrun M.H."/>
            <person name="Dickman M."/>
        </authorList>
    </citation>
    <scope>NUCLEOTIDE SEQUENCE [LARGE SCALE GENOMIC DNA]</scope>
    <source>
        <strain evidence="3">T4</strain>
    </source>
</reference>
<name>G2YVQ4_BOTF4</name>
<dbReference type="AlphaFoldDB" id="G2YVQ4"/>
<protein>
    <submittedName>
        <fullName evidence="2">Uncharacterized protein</fullName>
    </submittedName>
</protein>
<feature type="region of interest" description="Disordered" evidence="1">
    <location>
        <begin position="1"/>
        <end position="22"/>
    </location>
</feature>
<accession>G2YVQ4</accession>
<dbReference type="Proteomes" id="UP000008177">
    <property type="component" value="Unplaced contigs"/>
</dbReference>
<dbReference type="HOGENOM" id="CLU_3159905_0_0_1"/>
<dbReference type="EMBL" id="FQ790357">
    <property type="protein sequence ID" value="CCD55702.1"/>
    <property type="molecule type" value="Genomic_DNA"/>
</dbReference>
<evidence type="ECO:0000256" key="1">
    <source>
        <dbReference type="SAM" id="MobiDB-lite"/>
    </source>
</evidence>
<dbReference type="InParanoid" id="G2YVQ4"/>
<sequence length="48" mass="5829">MTGQMNTRKGRREQPKNTARCDVQRQAFQYLEETKHHNQKLHMTKEQD</sequence>
<organism evidence="2 3">
    <name type="scientific">Botryotinia fuckeliana (strain T4)</name>
    <name type="common">Noble rot fungus</name>
    <name type="synonym">Botrytis cinerea</name>
    <dbReference type="NCBI Taxonomy" id="999810"/>
    <lineage>
        <taxon>Eukaryota</taxon>
        <taxon>Fungi</taxon>
        <taxon>Dikarya</taxon>
        <taxon>Ascomycota</taxon>
        <taxon>Pezizomycotina</taxon>
        <taxon>Leotiomycetes</taxon>
        <taxon>Helotiales</taxon>
        <taxon>Sclerotiniaceae</taxon>
        <taxon>Botrytis</taxon>
    </lineage>
</organism>
<evidence type="ECO:0000313" key="3">
    <source>
        <dbReference type="Proteomes" id="UP000008177"/>
    </source>
</evidence>
<proteinExistence type="predicted"/>
<evidence type="ECO:0000313" key="2">
    <source>
        <dbReference type="EMBL" id="CCD55702.1"/>
    </source>
</evidence>